<evidence type="ECO:0000256" key="1">
    <source>
        <dbReference type="ARBA" id="ARBA00005910"/>
    </source>
</evidence>
<dbReference type="Gene3D" id="2.60.40.2840">
    <property type="match status" value="1"/>
</dbReference>
<dbReference type="AlphaFoldDB" id="A0A0K2UGL5"/>
<comment type="similarity">
    <text evidence="1">Belongs to the inositol 1,4,5-trisphosphate 5-phosphatase type II family.</text>
</comment>
<organism evidence="3">
    <name type="scientific">Lepeophtheirus salmonis</name>
    <name type="common">Salmon louse</name>
    <name type="synonym">Caligus salmonis</name>
    <dbReference type="NCBI Taxonomy" id="72036"/>
    <lineage>
        <taxon>Eukaryota</taxon>
        <taxon>Metazoa</taxon>
        <taxon>Ecdysozoa</taxon>
        <taxon>Arthropoda</taxon>
        <taxon>Crustacea</taxon>
        <taxon>Multicrustacea</taxon>
        <taxon>Hexanauplia</taxon>
        <taxon>Copepoda</taxon>
        <taxon>Siphonostomatoida</taxon>
        <taxon>Caligidae</taxon>
        <taxon>Lepeophtheirus</taxon>
    </lineage>
</organism>
<accession>A0A0K2UGL5</accession>
<dbReference type="InterPro" id="IPR000300">
    <property type="entry name" value="IPPc"/>
</dbReference>
<proteinExistence type="inferred from homology"/>
<sequence>MEDLSVRLVTWNVNEQSPLLEDDFSSLLQNERNEKHDLIIFGFQEINSMPQNYVMDFMVTGEDSWNQVFKYEPRVFTHNSIMFRFLCFRSKLNSKGYVKVNTIRTLGIVLTIFSLKKHLIHFRNIETQYTKLAFGGYWGSKGAVSIRFNLYGVSFCFLNCHLHAHDENLQARIDGYESIVETHLYKNTDTPNILYHDYIFWMGDLNFRLIENSFTHDEIVMLIKRDQLEILHKHDQLFETQSHLGKINELKEGMDPLFPPTYKFKLGTQDYDPKRRPAYTDRILHRVNIHNYENVKLNAKQISYESHPEFVCSDHKPVSANFKIGVFNRESAIERKISLYDGIVTFVQPEKWIIGKDGMIYYDVIKGVGPTNLGSWDWIALFKAGFTSLQEFITFTWASSCKLTGVTKNAIIMDSALNIPGDYVLIYFSANKSILGISDPFPLVYDNVCDKAEEATNQRIGEL</sequence>
<dbReference type="PANTHER" id="PTHR11200">
    <property type="entry name" value="INOSITOL 5-PHOSPHATASE"/>
    <property type="match status" value="1"/>
</dbReference>
<dbReference type="GO" id="GO:0004439">
    <property type="term" value="F:phosphatidylinositol-4,5-bisphosphate 5-phosphatase activity"/>
    <property type="evidence" value="ECO:0007669"/>
    <property type="project" value="TreeGrafter"/>
</dbReference>
<dbReference type="GO" id="GO:0046856">
    <property type="term" value="P:phosphatidylinositol dephosphorylation"/>
    <property type="evidence" value="ECO:0007669"/>
    <property type="project" value="InterPro"/>
</dbReference>
<dbReference type="PANTHER" id="PTHR11200:SF275">
    <property type="entry name" value="LD06095P"/>
    <property type="match status" value="1"/>
</dbReference>
<name>A0A0K2UGL5_LEPSM</name>
<dbReference type="SUPFAM" id="SSF56219">
    <property type="entry name" value="DNase I-like"/>
    <property type="match status" value="1"/>
</dbReference>
<dbReference type="Pfam" id="PF22669">
    <property type="entry name" value="Exo_endo_phos2"/>
    <property type="match status" value="1"/>
</dbReference>
<feature type="domain" description="Inositol polyphosphate-related phosphatase" evidence="2">
    <location>
        <begin position="2"/>
        <end position="330"/>
    </location>
</feature>
<dbReference type="SMART" id="SM00128">
    <property type="entry name" value="IPPc"/>
    <property type="match status" value="1"/>
</dbReference>
<dbReference type="Gene3D" id="3.60.10.10">
    <property type="entry name" value="Endonuclease/exonuclease/phosphatase"/>
    <property type="match status" value="1"/>
</dbReference>
<dbReference type="InterPro" id="IPR041611">
    <property type="entry name" value="SKICH"/>
</dbReference>
<dbReference type="InterPro" id="IPR046985">
    <property type="entry name" value="IP5"/>
</dbReference>
<dbReference type="GO" id="GO:0005886">
    <property type="term" value="C:plasma membrane"/>
    <property type="evidence" value="ECO:0007669"/>
    <property type="project" value="TreeGrafter"/>
</dbReference>
<dbReference type="GO" id="GO:0005737">
    <property type="term" value="C:cytoplasm"/>
    <property type="evidence" value="ECO:0007669"/>
    <property type="project" value="TreeGrafter"/>
</dbReference>
<evidence type="ECO:0000313" key="3">
    <source>
        <dbReference type="EMBL" id="CDW37122.1"/>
    </source>
</evidence>
<dbReference type="InterPro" id="IPR036691">
    <property type="entry name" value="Endo/exonu/phosph_ase_sf"/>
</dbReference>
<dbReference type="GO" id="GO:0001726">
    <property type="term" value="C:ruffle"/>
    <property type="evidence" value="ECO:0007669"/>
    <property type="project" value="TreeGrafter"/>
</dbReference>
<protein>
    <submittedName>
        <fullName evidence="3">Inositol polyphosphate 5phosphatase Klike [Nasonia vitripennis]</fullName>
    </submittedName>
</protein>
<dbReference type="OrthoDB" id="62798at2759"/>
<dbReference type="Pfam" id="PF17751">
    <property type="entry name" value="SKICH"/>
    <property type="match status" value="1"/>
</dbReference>
<reference evidence="3" key="1">
    <citation type="submission" date="2014-05" db="EMBL/GenBank/DDBJ databases">
        <authorList>
            <person name="Chronopoulou M."/>
        </authorList>
    </citation>
    <scope>NUCLEOTIDE SEQUENCE</scope>
    <source>
        <tissue evidence="3">Whole organism</tissue>
    </source>
</reference>
<dbReference type="EMBL" id="HACA01019761">
    <property type="protein sequence ID" value="CDW37122.1"/>
    <property type="molecule type" value="Transcribed_RNA"/>
</dbReference>
<evidence type="ECO:0000259" key="2">
    <source>
        <dbReference type="SMART" id="SM00128"/>
    </source>
</evidence>